<evidence type="ECO:0000313" key="2">
    <source>
        <dbReference type="EMBL" id="CAG8956733.1"/>
    </source>
</evidence>
<dbReference type="AlphaFoldDB" id="A0A9N9L1V0"/>
<dbReference type="OrthoDB" id="10288771at2759"/>
<dbReference type="Proteomes" id="UP000696280">
    <property type="component" value="Unassembled WGS sequence"/>
</dbReference>
<dbReference type="EMBL" id="CAJVRL010000072">
    <property type="protein sequence ID" value="CAG8956733.1"/>
    <property type="molecule type" value="Genomic_DNA"/>
</dbReference>
<feature type="region of interest" description="Disordered" evidence="1">
    <location>
        <begin position="168"/>
        <end position="199"/>
    </location>
</feature>
<organism evidence="2 3">
    <name type="scientific">Hymenoscyphus fraxineus</name>
    <dbReference type="NCBI Taxonomy" id="746836"/>
    <lineage>
        <taxon>Eukaryota</taxon>
        <taxon>Fungi</taxon>
        <taxon>Dikarya</taxon>
        <taxon>Ascomycota</taxon>
        <taxon>Pezizomycotina</taxon>
        <taxon>Leotiomycetes</taxon>
        <taxon>Helotiales</taxon>
        <taxon>Helotiaceae</taxon>
        <taxon>Hymenoscyphus</taxon>
    </lineage>
</organism>
<comment type="caution">
    <text evidence="2">The sequence shown here is derived from an EMBL/GenBank/DDBJ whole genome shotgun (WGS) entry which is preliminary data.</text>
</comment>
<accession>A0A9N9L1V0</accession>
<evidence type="ECO:0000313" key="3">
    <source>
        <dbReference type="Proteomes" id="UP000696280"/>
    </source>
</evidence>
<keyword evidence="3" id="KW-1185">Reference proteome</keyword>
<protein>
    <submittedName>
        <fullName evidence="2">Uncharacterized protein</fullName>
    </submittedName>
</protein>
<feature type="compositionally biased region" description="Basic and acidic residues" evidence="1">
    <location>
        <begin position="132"/>
        <end position="145"/>
    </location>
</feature>
<feature type="region of interest" description="Disordered" evidence="1">
    <location>
        <begin position="121"/>
        <end position="147"/>
    </location>
</feature>
<reference evidence="2" key="1">
    <citation type="submission" date="2021-07" db="EMBL/GenBank/DDBJ databases">
        <authorList>
            <person name="Durling M."/>
        </authorList>
    </citation>
    <scope>NUCLEOTIDE SEQUENCE</scope>
</reference>
<name>A0A9N9L1V0_9HELO</name>
<sequence>MSTLSIANFNGEGHPTVAEELAGRIIDIMKDPELRAVTVWELKQLFKPLGHNSKAFLQLPTDIRSLLENSDPTTLIPKNAETMALAERLEKALVLENLEKSDHPFGPISSGESEILNSFRLRRTPLSPPKDPLTKEELRDQERRQKAANTRMEMAFKNTVASFHDQNVVKESESARVTEESGSQEVDVQPHADSGEDKSELERVIGEALAAGGSPRRVFLTERYQEYMAGEVSGDIGAVKRLIMPDVIADTTIFAAGTMKNSEKRVFKEVYLLSVEECMPLMSSVAASPVEIMNMVALVGSIDVELVNPVTKELIGRFWDVFTDLDEKAGVFGGDSEGGFISAPWMNWKEGSRLFGVLKSLYSKITSVRK</sequence>
<feature type="compositionally biased region" description="Basic and acidic residues" evidence="1">
    <location>
        <begin position="188"/>
        <end position="199"/>
    </location>
</feature>
<gene>
    <name evidence="2" type="ORF">HYFRA_00012277</name>
</gene>
<proteinExistence type="predicted"/>
<evidence type="ECO:0000256" key="1">
    <source>
        <dbReference type="SAM" id="MobiDB-lite"/>
    </source>
</evidence>
<feature type="compositionally biased region" description="Basic and acidic residues" evidence="1">
    <location>
        <begin position="168"/>
        <end position="179"/>
    </location>
</feature>